<dbReference type="InterPro" id="IPR013783">
    <property type="entry name" value="Ig-like_fold"/>
</dbReference>
<comment type="subcellular location">
    <subcellularLocation>
        <location evidence="1">Cell membrane</location>
    </subcellularLocation>
</comment>
<protein>
    <recommendedName>
        <fullName evidence="9">Ig-like domain-containing protein</fullName>
    </recommendedName>
</protein>
<accession>A0AA88LHZ8</accession>
<keyword evidence="6" id="KW-1015">Disulfide bond</keyword>
<evidence type="ECO:0000256" key="3">
    <source>
        <dbReference type="ARBA" id="ARBA00022729"/>
    </source>
</evidence>
<dbReference type="InterPro" id="IPR013106">
    <property type="entry name" value="Ig_V-set"/>
</dbReference>
<comment type="caution">
    <text evidence="10">The sequence shown here is derived from an EMBL/GenBank/DDBJ whole genome shotgun (WGS) entry which is preliminary data.</text>
</comment>
<dbReference type="Gene3D" id="2.60.40.10">
    <property type="entry name" value="Immunoglobulins"/>
    <property type="match status" value="1"/>
</dbReference>
<sequence>MDRLHIFIILLIGVVATSQVQMSGSVLEWKVTPGRNITLFCDCRTSVGEYVVWYRNCSHLNQPSLVMGTRYPHEKLLNSDYNYANNDILNPFPRFHLEKNQSSQSYDLLILNVTDSDEGLYYCGTQQFHTGKYLSAMAMSQPGSSFCFFPAVPPPHHNNDPHECGLCWSVCPAFAVFSSLFSSLLVYHLCKRTAEAPQVDEKRCETRGHTRENPDEDVCYTALKIHRASQKSKETRNQSFSTRCDGNNMVIYSSIKNN</sequence>
<evidence type="ECO:0000313" key="11">
    <source>
        <dbReference type="Proteomes" id="UP001187415"/>
    </source>
</evidence>
<evidence type="ECO:0000256" key="2">
    <source>
        <dbReference type="ARBA" id="ARBA00022475"/>
    </source>
</evidence>
<gene>
    <name evidence="10" type="ORF">Q5P01_025165</name>
</gene>
<evidence type="ECO:0000259" key="9">
    <source>
        <dbReference type="PROSITE" id="PS50835"/>
    </source>
</evidence>
<feature type="signal peptide" evidence="8">
    <location>
        <begin position="1"/>
        <end position="17"/>
    </location>
</feature>
<keyword evidence="4" id="KW-0391">Immunity</keyword>
<dbReference type="GO" id="GO:0009617">
    <property type="term" value="P:response to bacterium"/>
    <property type="evidence" value="ECO:0007669"/>
    <property type="project" value="TreeGrafter"/>
</dbReference>
<keyword evidence="7" id="KW-0325">Glycoprotein</keyword>
<dbReference type="PROSITE" id="PS50835">
    <property type="entry name" value="IG_LIKE"/>
    <property type="match status" value="1"/>
</dbReference>
<keyword evidence="2" id="KW-1003">Cell membrane</keyword>
<keyword evidence="11" id="KW-1185">Reference proteome</keyword>
<proteinExistence type="predicted"/>
<feature type="chain" id="PRO_5041661257" description="Ig-like domain-containing protein" evidence="8">
    <location>
        <begin position="18"/>
        <end position="258"/>
    </location>
</feature>
<evidence type="ECO:0000256" key="4">
    <source>
        <dbReference type="ARBA" id="ARBA00022859"/>
    </source>
</evidence>
<keyword evidence="3 8" id="KW-0732">Signal</keyword>
<dbReference type="PANTHER" id="PTHR19433:SF111">
    <property type="entry name" value="T CELL RECEPTOR ALPHA VARIABLE 4"/>
    <property type="match status" value="1"/>
</dbReference>
<evidence type="ECO:0000256" key="6">
    <source>
        <dbReference type="ARBA" id="ARBA00023157"/>
    </source>
</evidence>
<dbReference type="InterPro" id="IPR052051">
    <property type="entry name" value="TCR_complex_component"/>
</dbReference>
<feature type="domain" description="Ig-like" evidence="9">
    <location>
        <begin position="31"/>
        <end position="140"/>
    </location>
</feature>
<dbReference type="GO" id="GO:0002376">
    <property type="term" value="P:immune system process"/>
    <property type="evidence" value="ECO:0007669"/>
    <property type="project" value="UniProtKB-KW"/>
</dbReference>
<evidence type="ECO:0000256" key="7">
    <source>
        <dbReference type="ARBA" id="ARBA00023180"/>
    </source>
</evidence>
<dbReference type="SMART" id="SM00409">
    <property type="entry name" value="IG"/>
    <property type="match status" value="1"/>
</dbReference>
<organism evidence="10 11">
    <name type="scientific">Channa striata</name>
    <name type="common">Snakehead murrel</name>
    <name type="synonym">Ophicephalus striatus</name>
    <dbReference type="NCBI Taxonomy" id="64152"/>
    <lineage>
        <taxon>Eukaryota</taxon>
        <taxon>Metazoa</taxon>
        <taxon>Chordata</taxon>
        <taxon>Craniata</taxon>
        <taxon>Vertebrata</taxon>
        <taxon>Euteleostomi</taxon>
        <taxon>Actinopterygii</taxon>
        <taxon>Neopterygii</taxon>
        <taxon>Teleostei</taxon>
        <taxon>Neoteleostei</taxon>
        <taxon>Acanthomorphata</taxon>
        <taxon>Anabantaria</taxon>
        <taxon>Anabantiformes</taxon>
        <taxon>Channoidei</taxon>
        <taxon>Channidae</taxon>
        <taxon>Channa</taxon>
    </lineage>
</organism>
<evidence type="ECO:0000256" key="5">
    <source>
        <dbReference type="ARBA" id="ARBA00023136"/>
    </source>
</evidence>
<dbReference type="InterPro" id="IPR007110">
    <property type="entry name" value="Ig-like_dom"/>
</dbReference>
<dbReference type="GO" id="GO:0005886">
    <property type="term" value="C:plasma membrane"/>
    <property type="evidence" value="ECO:0007669"/>
    <property type="project" value="UniProtKB-SubCell"/>
</dbReference>
<evidence type="ECO:0000256" key="8">
    <source>
        <dbReference type="SAM" id="SignalP"/>
    </source>
</evidence>
<dbReference type="PANTHER" id="PTHR19433">
    <property type="entry name" value="T-CELL RECEPTOR ALPHA CHAIN V REGION-RELATED"/>
    <property type="match status" value="1"/>
</dbReference>
<dbReference type="Pfam" id="PF07686">
    <property type="entry name" value="V-set"/>
    <property type="match status" value="1"/>
</dbReference>
<evidence type="ECO:0000256" key="1">
    <source>
        <dbReference type="ARBA" id="ARBA00004236"/>
    </source>
</evidence>
<evidence type="ECO:0000313" key="10">
    <source>
        <dbReference type="EMBL" id="KAK2816974.1"/>
    </source>
</evidence>
<reference evidence="10" key="1">
    <citation type="submission" date="2023-07" db="EMBL/GenBank/DDBJ databases">
        <title>Chromosome-level Genome Assembly of Striped Snakehead (Channa striata).</title>
        <authorList>
            <person name="Liu H."/>
        </authorList>
    </citation>
    <scope>NUCLEOTIDE SEQUENCE</scope>
    <source>
        <strain evidence="10">Gz</strain>
        <tissue evidence="10">Muscle</tissue>
    </source>
</reference>
<name>A0AA88LHZ8_CHASR</name>
<dbReference type="Proteomes" id="UP001187415">
    <property type="component" value="Unassembled WGS sequence"/>
</dbReference>
<keyword evidence="5" id="KW-0472">Membrane</keyword>
<dbReference type="AlphaFoldDB" id="A0AA88LHZ8"/>
<dbReference type="InterPro" id="IPR003599">
    <property type="entry name" value="Ig_sub"/>
</dbReference>
<dbReference type="InterPro" id="IPR036179">
    <property type="entry name" value="Ig-like_dom_sf"/>
</dbReference>
<dbReference type="EMBL" id="JAUPFM010000021">
    <property type="protein sequence ID" value="KAK2816974.1"/>
    <property type="molecule type" value="Genomic_DNA"/>
</dbReference>
<dbReference type="SUPFAM" id="SSF48726">
    <property type="entry name" value="Immunoglobulin"/>
    <property type="match status" value="1"/>
</dbReference>